<dbReference type="Proteomes" id="UP000312784">
    <property type="component" value="Unassembled WGS sequence"/>
</dbReference>
<protein>
    <submittedName>
        <fullName evidence="3">Glycosyltransferase</fullName>
    </submittedName>
</protein>
<dbReference type="InterPro" id="IPR001296">
    <property type="entry name" value="Glyco_trans_1"/>
</dbReference>
<reference evidence="3 4" key="1">
    <citation type="submission" date="2019-06" db="EMBL/GenBank/DDBJ databases">
        <title>Ochrobactrum cricket sp.nov., isolated from the insect Teleogryllus occipitalis living in deserted cropland.</title>
        <authorList>
            <person name="Hu M."/>
        </authorList>
    </citation>
    <scope>NUCLEOTIDE SEQUENCE [LARGE SCALE GENOMIC DNA]</scope>
    <source>
        <strain evidence="3 4">LCB8</strain>
    </source>
</reference>
<sequence length="411" mass="46962">MNIKVVQINSGDLIGRRFNGYDLKPYLNHHDVDSTQLVYWNKQSDAEFVSKAFDYPGSRMLTRGLMKVESRFSLHARLQPHSWSLPYHKKVREADIAHLHIIHDGYFSLSALPFFTRRKPTVWTWHDPWAMTGHCIYPMQCSRWMHGCGSCPDLNIPFAMREDRTAEQFTWKKKVYSKTKAEIVVASKWMQDMVSQSPLAEDFNITVIPFGLDLDRYKPEDKASARKRLGVFPGRAVVFLRSSSTGFKGLKEFVQAIERLNPDIQLCIISLQETGHFDRFIGKHQIIEFGWSNDEQLLLDAYAACDFFAMPSMAEAFGLMAIEAMACARPVLCFDETSLPGIAFAPDAGIAVPKGDSDALARAIERLVQNPDDCENRGKLSRVLAERHYDIRDQARLTADLYKRVMSRVNK</sequence>
<dbReference type="Gene3D" id="3.40.50.2000">
    <property type="entry name" value="Glycogen Phosphorylase B"/>
    <property type="match status" value="2"/>
</dbReference>
<accession>A0ABY2XYF8</accession>
<evidence type="ECO:0000313" key="3">
    <source>
        <dbReference type="EMBL" id="TNV09765.1"/>
    </source>
</evidence>
<dbReference type="PANTHER" id="PTHR46401">
    <property type="entry name" value="GLYCOSYLTRANSFERASE WBBK-RELATED"/>
    <property type="match status" value="1"/>
</dbReference>
<organism evidence="3 4">
    <name type="scientific">Ochrobactrum teleogrylli</name>
    <dbReference type="NCBI Taxonomy" id="2479765"/>
    <lineage>
        <taxon>Bacteria</taxon>
        <taxon>Pseudomonadati</taxon>
        <taxon>Pseudomonadota</taxon>
        <taxon>Alphaproteobacteria</taxon>
        <taxon>Hyphomicrobiales</taxon>
        <taxon>Brucellaceae</taxon>
        <taxon>Brucella/Ochrobactrum group</taxon>
        <taxon>Ochrobactrum</taxon>
    </lineage>
</organism>
<dbReference type="PANTHER" id="PTHR46401:SF2">
    <property type="entry name" value="GLYCOSYLTRANSFERASE WBBK-RELATED"/>
    <property type="match status" value="1"/>
</dbReference>
<dbReference type="RefSeq" id="WP_140026370.1">
    <property type="nucleotide sequence ID" value="NZ_VEWL01000023.1"/>
</dbReference>
<proteinExistence type="predicted"/>
<feature type="domain" description="Glycosyl transferase family 1" evidence="2">
    <location>
        <begin position="231"/>
        <end position="379"/>
    </location>
</feature>
<name>A0ABY2XYF8_9HYPH</name>
<evidence type="ECO:0000313" key="4">
    <source>
        <dbReference type="Proteomes" id="UP000312784"/>
    </source>
</evidence>
<comment type="caution">
    <text evidence="3">The sequence shown here is derived from an EMBL/GenBank/DDBJ whole genome shotgun (WGS) entry which is preliminary data.</text>
</comment>
<gene>
    <name evidence="3" type="ORF">FIC94_21565</name>
</gene>
<dbReference type="EMBL" id="VEWL01000023">
    <property type="protein sequence ID" value="TNV09765.1"/>
    <property type="molecule type" value="Genomic_DNA"/>
</dbReference>
<keyword evidence="4" id="KW-1185">Reference proteome</keyword>
<dbReference type="Pfam" id="PF00534">
    <property type="entry name" value="Glycos_transf_1"/>
    <property type="match status" value="1"/>
</dbReference>
<dbReference type="SUPFAM" id="SSF53756">
    <property type="entry name" value="UDP-Glycosyltransferase/glycogen phosphorylase"/>
    <property type="match status" value="1"/>
</dbReference>
<dbReference type="CDD" id="cd03825">
    <property type="entry name" value="GT4_WcaC-like"/>
    <property type="match status" value="1"/>
</dbReference>
<evidence type="ECO:0000259" key="2">
    <source>
        <dbReference type="Pfam" id="PF00534"/>
    </source>
</evidence>
<evidence type="ECO:0000256" key="1">
    <source>
        <dbReference type="ARBA" id="ARBA00022679"/>
    </source>
</evidence>
<keyword evidence="1" id="KW-0808">Transferase</keyword>